<dbReference type="AlphaFoldDB" id="A0A7V7TX71"/>
<dbReference type="SUPFAM" id="SSF54211">
    <property type="entry name" value="Ribosomal protein S5 domain 2-like"/>
    <property type="match status" value="1"/>
</dbReference>
<dbReference type="SUPFAM" id="SSF55060">
    <property type="entry name" value="GHMP Kinase, C-terminal domain"/>
    <property type="match status" value="1"/>
</dbReference>
<dbReference type="Pfam" id="PF08544">
    <property type="entry name" value="GHMP_kinases_C"/>
    <property type="match status" value="1"/>
</dbReference>
<keyword evidence="6 10" id="KW-0418">Kinase</keyword>
<evidence type="ECO:0000313" key="13">
    <source>
        <dbReference type="EMBL" id="KAB0680429.1"/>
    </source>
</evidence>
<keyword evidence="7 10" id="KW-0067">ATP-binding</keyword>
<evidence type="ECO:0000256" key="4">
    <source>
        <dbReference type="ARBA" id="ARBA00022679"/>
    </source>
</evidence>
<comment type="caution">
    <text evidence="13">The sequence shown here is derived from an EMBL/GenBank/DDBJ whole genome shotgun (WGS) entry which is preliminary data.</text>
</comment>
<keyword evidence="14" id="KW-1185">Reference proteome</keyword>
<evidence type="ECO:0000256" key="10">
    <source>
        <dbReference type="HAMAP-Rule" id="MF_00061"/>
    </source>
</evidence>
<comment type="function">
    <text evidence="10">Catalyzes the phosphorylation of the position 2 hydroxy group of 4-diphosphocytidyl-2C-methyl-D-erythritol.</text>
</comment>
<dbReference type="InterPro" id="IPR006204">
    <property type="entry name" value="GHMP_kinase_N_dom"/>
</dbReference>
<dbReference type="Gene3D" id="3.30.230.10">
    <property type="match status" value="1"/>
</dbReference>
<name>A0A7V7TX71_9HYPH</name>
<evidence type="ECO:0000256" key="3">
    <source>
        <dbReference type="ARBA" id="ARBA00017473"/>
    </source>
</evidence>
<evidence type="ECO:0000313" key="14">
    <source>
        <dbReference type="Proteomes" id="UP000432089"/>
    </source>
</evidence>
<proteinExistence type="inferred from homology"/>
<dbReference type="PANTHER" id="PTHR43527:SF2">
    <property type="entry name" value="4-DIPHOSPHOCYTIDYL-2-C-METHYL-D-ERYTHRITOL KINASE, CHLOROPLASTIC"/>
    <property type="match status" value="1"/>
</dbReference>
<feature type="binding site" evidence="10">
    <location>
        <begin position="106"/>
        <end position="116"/>
    </location>
    <ligand>
        <name>ATP</name>
        <dbReference type="ChEBI" id="CHEBI:30616"/>
    </ligand>
</feature>
<keyword evidence="5 10" id="KW-0547">Nucleotide-binding</keyword>
<evidence type="ECO:0000259" key="11">
    <source>
        <dbReference type="Pfam" id="PF00288"/>
    </source>
</evidence>
<dbReference type="Gene3D" id="3.30.70.890">
    <property type="entry name" value="GHMP kinase, C-terminal domain"/>
    <property type="match status" value="1"/>
</dbReference>
<comment type="catalytic activity">
    <reaction evidence="10">
        <text>4-CDP-2-C-methyl-D-erythritol + ATP = 4-CDP-2-C-methyl-D-erythritol 2-phosphate + ADP + H(+)</text>
        <dbReference type="Rhea" id="RHEA:18437"/>
        <dbReference type="ChEBI" id="CHEBI:15378"/>
        <dbReference type="ChEBI" id="CHEBI:30616"/>
        <dbReference type="ChEBI" id="CHEBI:57823"/>
        <dbReference type="ChEBI" id="CHEBI:57919"/>
        <dbReference type="ChEBI" id="CHEBI:456216"/>
        <dbReference type="EC" id="2.7.1.148"/>
    </reaction>
</comment>
<evidence type="ECO:0000256" key="2">
    <source>
        <dbReference type="ARBA" id="ARBA00012052"/>
    </source>
</evidence>
<evidence type="ECO:0000256" key="6">
    <source>
        <dbReference type="ARBA" id="ARBA00022777"/>
    </source>
</evidence>
<reference evidence="13 14" key="1">
    <citation type="submission" date="2019-09" db="EMBL/GenBank/DDBJ databases">
        <title>YIM 132180 draft genome.</title>
        <authorList>
            <person name="Zhang K."/>
        </authorList>
    </citation>
    <scope>NUCLEOTIDE SEQUENCE [LARGE SCALE GENOMIC DNA]</scope>
    <source>
        <strain evidence="13 14">YIM 132180</strain>
    </source>
</reference>
<evidence type="ECO:0000256" key="7">
    <source>
        <dbReference type="ARBA" id="ARBA00022840"/>
    </source>
</evidence>
<dbReference type="NCBIfam" id="NF011202">
    <property type="entry name" value="PRK14608.1"/>
    <property type="match status" value="1"/>
</dbReference>
<dbReference type="InterPro" id="IPR013750">
    <property type="entry name" value="GHMP_kinase_C_dom"/>
</dbReference>
<sequence length="300" mass="30810">MELAAGTHLAPAKINLALHVTGRRPDRYHTLSSLVAFATVGDRLTLEPAEADGFALEGPFAATLRESFTPGAPNSVLEALARMRVVARRHGRTIAPARITLAKHLPVASGIGGGSADAAALVRAAVAACPDLAVDFREAAEALGADVPMCVDCRAACVSGIGKTIEPVGDFPTIPAVLVNPGVPVSTPAVFRALEHRDNPPMPELPTFTGIHDVLEFLHATRNDLEPPAIRIAPTIAVATAALRYAGASFARMSGSGATVFGLFESDGAAGRAVGAIKDRHPGWWVAATSLGSVATGGSA</sequence>
<dbReference type="Pfam" id="PF00288">
    <property type="entry name" value="GHMP_kinases_N"/>
    <property type="match status" value="1"/>
</dbReference>
<dbReference type="EC" id="2.7.1.148" evidence="2 10"/>
<evidence type="ECO:0000259" key="12">
    <source>
        <dbReference type="Pfam" id="PF08544"/>
    </source>
</evidence>
<dbReference type="UniPathway" id="UPA00056">
    <property type="reaction ID" value="UER00094"/>
</dbReference>
<comment type="similarity">
    <text evidence="1 10">Belongs to the GHMP kinase family. IspE subfamily.</text>
</comment>
<dbReference type="GO" id="GO:0005524">
    <property type="term" value="F:ATP binding"/>
    <property type="evidence" value="ECO:0007669"/>
    <property type="project" value="UniProtKB-UniRule"/>
</dbReference>
<dbReference type="GO" id="GO:0050515">
    <property type="term" value="F:4-(cytidine 5'-diphospho)-2-C-methyl-D-erythritol kinase activity"/>
    <property type="evidence" value="ECO:0007669"/>
    <property type="project" value="UniProtKB-UniRule"/>
</dbReference>
<dbReference type="Proteomes" id="UP000432089">
    <property type="component" value="Unassembled WGS sequence"/>
</dbReference>
<gene>
    <name evidence="10" type="primary">ispE</name>
    <name evidence="13" type="ORF">F6X38_08795</name>
</gene>
<dbReference type="NCBIfam" id="TIGR00154">
    <property type="entry name" value="ispE"/>
    <property type="match status" value="1"/>
</dbReference>
<dbReference type="InterPro" id="IPR004424">
    <property type="entry name" value="IspE"/>
</dbReference>
<evidence type="ECO:0000256" key="5">
    <source>
        <dbReference type="ARBA" id="ARBA00022741"/>
    </source>
</evidence>
<dbReference type="GO" id="GO:0016114">
    <property type="term" value="P:terpenoid biosynthetic process"/>
    <property type="evidence" value="ECO:0007669"/>
    <property type="project" value="UniProtKB-UniRule"/>
</dbReference>
<dbReference type="InterPro" id="IPR020568">
    <property type="entry name" value="Ribosomal_Su5_D2-typ_SF"/>
</dbReference>
<dbReference type="HAMAP" id="MF_00061">
    <property type="entry name" value="IspE"/>
    <property type="match status" value="1"/>
</dbReference>
<comment type="pathway">
    <text evidence="10">Isoprenoid biosynthesis; isopentenyl diphosphate biosynthesis via DXP pathway; isopentenyl diphosphate from 1-deoxy-D-xylulose 5-phosphate: step 3/6.</text>
</comment>
<organism evidence="13 14">
    <name type="scientific">Plantimonas leprariae</name>
    <dbReference type="NCBI Taxonomy" id="2615207"/>
    <lineage>
        <taxon>Bacteria</taxon>
        <taxon>Pseudomonadati</taxon>
        <taxon>Pseudomonadota</taxon>
        <taxon>Alphaproteobacteria</taxon>
        <taxon>Hyphomicrobiales</taxon>
        <taxon>Aurantimonadaceae</taxon>
        <taxon>Plantimonas</taxon>
    </lineage>
</organism>
<keyword evidence="4 10" id="KW-0808">Transferase</keyword>
<feature type="active site" evidence="10">
    <location>
        <position position="13"/>
    </location>
</feature>
<accession>A0A7V7TX71</accession>
<evidence type="ECO:0000256" key="1">
    <source>
        <dbReference type="ARBA" id="ARBA00009684"/>
    </source>
</evidence>
<protein>
    <recommendedName>
        <fullName evidence="3 10">4-diphosphocytidyl-2-C-methyl-D-erythritol kinase</fullName>
        <shortName evidence="10">CMK</shortName>
        <ecNumber evidence="2 10">2.7.1.148</ecNumber>
    </recommendedName>
    <alternativeName>
        <fullName evidence="9 10">4-(cytidine-5'-diphospho)-2-C-methyl-D-erythritol kinase</fullName>
    </alternativeName>
</protein>
<evidence type="ECO:0000256" key="8">
    <source>
        <dbReference type="ARBA" id="ARBA00023229"/>
    </source>
</evidence>
<feature type="active site" evidence="10">
    <location>
        <position position="146"/>
    </location>
</feature>
<dbReference type="InterPro" id="IPR036554">
    <property type="entry name" value="GHMP_kinase_C_sf"/>
</dbReference>
<feature type="domain" description="GHMP kinase N-terminal" evidence="11">
    <location>
        <begin position="84"/>
        <end position="150"/>
    </location>
</feature>
<dbReference type="InterPro" id="IPR014721">
    <property type="entry name" value="Ribsml_uS5_D2-typ_fold_subgr"/>
</dbReference>
<evidence type="ECO:0000256" key="9">
    <source>
        <dbReference type="ARBA" id="ARBA00032554"/>
    </source>
</evidence>
<dbReference type="GO" id="GO:0019288">
    <property type="term" value="P:isopentenyl diphosphate biosynthetic process, methylerythritol 4-phosphate pathway"/>
    <property type="evidence" value="ECO:0007669"/>
    <property type="project" value="UniProtKB-UniRule"/>
</dbReference>
<dbReference type="EMBL" id="VZDO01000005">
    <property type="protein sequence ID" value="KAB0680429.1"/>
    <property type="molecule type" value="Genomic_DNA"/>
</dbReference>
<dbReference type="PIRSF" id="PIRSF010376">
    <property type="entry name" value="IspE"/>
    <property type="match status" value="1"/>
</dbReference>
<dbReference type="PANTHER" id="PTHR43527">
    <property type="entry name" value="4-DIPHOSPHOCYTIDYL-2-C-METHYL-D-ERYTHRITOL KINASE, CHLOROPLASTIC"/>
    <property type="match status" value="1"/>
</dbReference>
<keyword evidence="8 10" id="KW-0414">Isoprene biosynthesis</keyword>
<feature type="domain" description="GHMP kinase C-terminal" evidence="12">
    <location>
        <begin position="215"/>
        <end position="279"/>
    </location>
</feature>